<evidence type="ECO:0000313" key="4">
    <source>
        <dbReference type="Proteomes" id="UP001632038"/>
    </source>
</evidence>
<keyword evidence="4" id="KW-1185">Reference proteome</keyword>
<feature type="compositionally biased region" description="Low complexity" evidence="2">
    <location>
        <begin position="408"/>
        <end position="419"/>
    </location>
</feature>
<dbReference type="Proteomes" id="UP001632038">
    <property type="component" value="Unassembled WGS sequence"/>
</dbReference>
<feature type="coiled-coil region" evidence="1">
    <location>
        <begin position="38"/>
        <end position="202"/>
    </location>
</feature>
<proteinExistence type="predicted"/>
<feature type="compositionally biased region" description="Basic and acidic residues" evidence="2">
    <location>
        <begin position="392"/>
        <end position="404"/>
    </location>
</feature>
<feature type="compositionally biased region" description="Basic and acidic residues" evidence="2">
    <location>
        <begin position="449"/>
        <end position="459"/>
    </location>
</feature>
<reference evidence="4" key="1">
    <citation type="journal article" date="2024" name="IScience">
        <title>Strigolactones Initiate the Formation of Haustorium-like Structures in Castilleja.</title>
        <authorList>
            <person name="Buerger M."/>
            <person name="Peterson D."/>
            <person name="Chory J."/>
        </authorList>
    </citation>
    <scope>NUCLEOTIDE SEQUENCE [LARGE SCALE GENOMIC DNA]</scope>
</reference>
<dbReference type="AlphaFoldDB" id="A0ABD3D118"/>
<sequence length="459" mass="53695">MKGLENESGESKSHMWMDTQNMSIKELKNTLLDSALKNEVLRKRNVETNRKVEELSRKISACEEEKKMADWIIDDMKHRGSKNVLYMEDLRRQNWEASRSLEEFRRRIWSSEEEMKRRESENIRCVKDLRRQNLEASTSLKELSRRISACEEEKKMADRVQEEMKRRESENIRCVEDLRRLNLEANQKVDELRDRLLACEEEKIMADRIREEMEVRESDLRGRLSRAKQSVVEMKERALEACKAAEVNRKRFANVVPIAVELCKLLRMNVDDLVGVKDEFVFAEFGNDATTTHEEEGKGKEREMMLNDQGKEKEIKLAKMEKEIDELKVQKQMDDRIIEDLRCRLLVLEEEKKKADMSAEEMRRRAMEAESEAKVMANELLKAEETMNELRRSVIEEPNVKDITNKLAGTTGTASHASTNSDGNEDKEKLGSSSPVCANDRQTKKRKEISKDCCHVQRK</sequence>
<comment type="caution">
    <text evidence="3">The sequence shown here is derived from an EMBL/GenBank/DDBJ whole genome shotgun (WGS) entry which is preliminary data.</text>
</comment>
<evidence type="ECO:0000256" key="1">
    <source>
        <dbReference type="SAM" id="Coils"/>
    </source>
</evidence>
<dbReference type="EMBL" id="JAVIJP010000027">
    <property type="protein sequence ID" value="KAL3635667.1"/>
    <property type="molecule type" value="Genomic_DNA"/>
</dbReference>
<organism evidence="3 4">
    <name type="scientific">Castilleja foliolosa</name>
    <dbReference type="NCBI Taxonomy" id="1961234"/>
    <lineage>
        <taxon>Eukaryota</taxon>
        <taxon>Viridiplantae</taxon>
        <taxon>Streptophyta</taxon>
        <taxon>Embryophyta</taxon>
        <taxon>Tracheophyta</taxon>
        <taxon>Spermatophyta</taxon>
        <taxon>Magnoliopsida</taxon>
        <taxon>eudicotyledons</taxon>
        <taxon>Gunneridae</taxon>
        <taxon>Pentapetalae</taxon>
        <taxon>asterids</taxon>
        <taxon>lamiids</taxon>
        <taxon>Lamiales</taxon>
        <taxon>Orobanchaceae</taxon>
        <taxon>Pedicularideae</taxon>
        <taxon>Castillejinae</taxon>
        <taxon>Castilleja</taxon>
    </lineage>
</organism>
<name>A0ABD3D118_9LAMI</name>
<keyword evidence="1" id="KW-0175">Coiled coil</keyword>
<gene>
    <name evidence="3" type="ORF">CASFOL_020214</name>
</gene>
<feature type="region of interest" description="Disordered" evidence="2">
    <location>
        <begin position="392"/>
        <end position="459"/>
    </location>
</feature>
<protein>
    <submittedName>
        <fullName evidence="3">Uncharacterized protein</fullName>
    </submittedName>
</protein>
<evidence type="ECO:0000256" key="2">
    <source>
        <dbReference type="SAM" id="MobiDB-lite"/>
    </source>
</evidence>
<accession>A0ABD3D118</accession>
<evidence type="ECO:0000313" key="3">
    <source>
        <dbReference type="EMBL" id="KAL3635667.1"/>
    </source>
</evidence>